<dbReference type="AlphaFoldDB" id="A0A6N7IV45"/>
<dbReference type="Pfam" id="PF00015">
    <property type="entry name" value="MCPsignal"/>
    <property type="match status" value="1"/>
</dbReference>
<evidence type="ECO:0000259" key="3">
    <source>
        <dbReference type="PROSITE" id="PS50111"/>
    </source>
</evidence>
<protein>
    <recommendedName>
        <fullName evidence="3">Methyl-accepting transducer domain-containing protein</fullName>
    </recommendedName>
</protein>
<dbReference type="Gene3D" id="1.10.287.950">
    <property type="entry name" value="Methyl-accepting chemotaxis protein"/>
    <property type="match status" value="1"/>
</dbReference>
<comment type="caution">
    <text evidence="4">The sequence shown here is derived from an EMBL/GenBank/DDBJ whole genome shotgun (WGS) entry which is preliminary data.</text>
</comment>
<evidence type="ECO:0000313" key="5">
    <source>
        <dbReference type="Proteomes" id="UP000441717"/>
    </source>
</evidence>
<accession>A0A6N7IV45</accession>
<dbReference type="SUPFAM" id="SSF58104">
    <property type="entry name" value="Methyl-accepting chemotaxis protein (MCP) signaling domain"/>
    <property type="match status" value="1"/>
</dbReference>
<gene>
    <name evidence="4" type="ORF">GFC01_14330</name>
</gene>
<evidence type="ECO:0000256" key="1">
    <source>
        <dbReference type="ARBA" id="ARBA00023224"/>
    </source>
</evidence>
<dbReference type="InterPro" id="IPR004089">
    <property type="entry name" value="MCPsignal_dom"/>
</dbReference>
<dbReference type="PANTHER" id="PTHR32089:SF112">
    <property type="entry name" value="LYSOZYME-LIKE PROTEIN-RELATED"/>
    <property type="match status" value="1"/>
</dbReference>
<reference evidence="4 5" key="1">
    <citation type="submission" date="2019-10" db="EMBL/GenBank/DDBJ databases">
        <title>Comparative genomics of sulfur disproportionating microorganisms.</title>
        <authorList>
            <person name="Ward L.M."/>
            <person name="Bertran E."/>
            <person name="Johnston D."/>
        </authorList>
    </citation>
    <scope>NUCLEOTIDE SEQUENCE [LARGE SCALE GENOMIC DNA]</scope>
    <source>
        <strain evidence="4 5">DSM 14055</strain>
    </source>
</reference>
<evidence type="ECO:0000256" key="2">
    <source>
        <dbReference type="PROSITE-ProRule" id="PRU00284"/>
    </source>
</evidence>
<dbReference type="PANTHER" id="PTHR32089">
    <property type="entry name" value="METHYL-ACCEPTING CHEMOTAXIS PROTEIN MCPB"/>
    <property type="match status" value="1"/>
</dbReference>
<organism evidence="4 5">
    <name type="scientific">Desulfofundulus thermobenzoicus</name>
    <dbReference type="NCBI Taxonomy" id="29376"/>
    <lineage>
        <taxon>Bacteria</taxon>
        <taxon>Bacillati</taxon>
        <taxon>Bacillota</taxon>
        <taxon>Clostridia</taxon>
        <taxon>Eubacteriales</taxon>
        <taxon>Peptococcaceae</taxon>
        <taxon>Desulfofundulus</taxon>
    </lineage>
</organism>
<proteinExistence type="predicted"/>
<keyword evidence="5" id="KW-1185">Reference proteome</keyword>
<dbReference type="PROSITE" id="PS50111">
    <property type="entry name" value="CHEMOTAXIS_TRANSDUC_2"/>
    <property type="match status" value="1"/>
</dbReference>
<dbReference type="SMART" id="SM00283">
    <property type="entry name" value="MA"/>
    <property type="match status" value="1"/>
</dbReference>
<dbReference type="OrthoDB" id="3192at2"/>
<name>A0A6N7IV45_9FIRM</name>
<dbReference type="GO" id="GO:0007165">
    <property type="term" value="P:signal transduction"/>
    <property type="evidence" value="ECO:0007669"/>
    <property type="project" value="UniProtKB-KW"/>
</dbReference>
<sequence length="312" mass="33798">MFDKIFKKQDFVSAAVPPVESTETESPTVMNEYAMLLRRDPLERAVDAAEIVYDLMGGNSAVCVTDTDKFLWSRDGKEFKLGRKPGDSVKKGIVIYEALTSGKRVAMEVPKERSLCGMSYVSTAIPVMDNGKIVGVVSLGSPITRQEKLRRIAADFVSSIEQANIAVENVARSAAGLAGAASALVDYSTDIQSGAAVLEEAVELIREVADQTHLLGLNAAIEAARAGEHGRGFTVVANEVRRLATQVKQSVKDMTEKLQKIQAVIDSSLEKINGLNELSQEQAASAEEISATVDQLVESAREIDRIAREIWL</sequence>
<dbReference type="RefSeq" id="WP_152947888.1">
    <property type="nucleotide sequence ID" value="NZ_WHYR01000049.1"/>
</dbReference>
<dbReference type="EMBL" id="WHYR01000049">
    <property type="protein sequence ID" value="MQL53413.1"/>
    <property type="molecule type" value="Genomic_DNA"/>
</dbReference>
<dbReference type="GO" id="GO:0016020">
    <property type="term" value="C:membrane"/>
    <property type="evidence" value="ECO:0007669"/>
    <property type="project" value="InterPro"/>
</dbReference>
<evidence type="ECO:0000313" key="4">
    <source>
        <dbReference type="EMBL" id="MQL53413.1"/>
    </source>
</evidence>
<keyword evidence="1 2" id="KW-0807">Transducer</keyword>
<dbReference type="SUPFAM" id="SSF103190">
    <property type="entry name" value="Sensory domain-like"/>
    <property type="match status" value="1"/>
</dbReference>
<feature type="domain" description="Methyl-accepting transducer" evidence="3">
    <location>
        <begin position="190"/>
        <end position="312"/>
    </location>
</feature>
<dbReference type="Proteomes" id="UP000441717">
    <property type="component" value="Unassembled WGS sequence"/>
</dbReference>
<dbReference type="InterPro" id="IPR029151">
    <property type="entry name" value="Sensor-like_sf"/>
</dbReference>